<dbReference type="SUPFAM" id="SSF53448">
    <property type="entry name" value="Nucleotide-diphospho-sugar transferases"/>
    <property type="match status" value="1"/>
</dbReference>
<dbReference type="Pfam" id="PF00535">
    <property type="entry name" value="Glycos_transf_2"/>
    <property type="match status" value="1"/>
</dbReference>
<organism evidence="2 3">
    <name type="scientific">Candidatus Staskawiczbacteria bacterium RIFCSPHIGHO2_01_FULL_41_41</name>
    <dbReference type="NCBI Taxonomy" id="1802203"/>
    <lineage>
        <taxon>Bacteria</taxon>
        <taxon>Candidatus Staskawicziibacteriota</taxon>
    </lineage>
</organism>
<dbReference type="PANTHER" id="PTHR43685">
    <property type="entry name" value="GLYCOSYLTRANSFERASE"/>
    <property type="match status" value="1"/>
</dbReference>
<dbReference type="InterPro" id="IPR029044">
    <property type="entry name" value="Nucleotide-diphossugar_trans"/>
</dbReference>
<dbReference type="EMBL" id="MHOP01000023">
    <property type="protein sequence ID" value="OGZ65398.1"/>
    <property type="molecule type" value="Genomic_DNA"/>
</dbReference>
<sequence>MITNPLVSVIITTFNRKEILAKAIESALGQTYGNMEIIIADDGSTDGTYEAVIGLKEQHPQIVVFRNEKNLGFVKNLNKAVGLAQGKYIARLDDDDTWPDPQKLQKQVAFMEIRPEYVLTGGGVVRVDNAGREMIRFLLPKEDKDIKKAILADNVFAHSAVLFSKQAFMQVGGYDERFGFFADWALWMALGKIGKLYNFSEFFVNYFDQEHGGRSHVRDYQIRRKLRAKIILNNTYRGFYPGAKRALMLSFASYAYSFFPFREALWPTIFFVRKLVFGKPPYYYVINRKK</sequence>
<dbReference type="Gene3D" id="3.90.550.10">
    <property type="entry name" value="Spore Coat Polysaccharide Biosynthesis Protein SpsA, Chain A"/>
    <property type="match status" value="1"/>
</dbReference>
<gene>
    <name evidence="2" type="ORF">A2822_02705</name>
</gene>
<dbReference type="InterPro" id="IPR050834">
    <property type="entry name" value="Glycosyltransf_2"/>
</dbReference>
<evidence type="ECO:0000313" key="3">
    <source>
        <dbReference type="Proteomes" id="UP000178774"/>
    </source>
</evidence>
<dbReference type="CDD" id="cd00761">
    <property type="entry name" value="Glyco_tranf_GTA_type"/>
    <property type="match status" value="1"/>
</dbReference>
<reference evidence="2 3" key="1">
    <citation type="journal article" date="2016" name="Nat. Commun.">
        <title>Thousands of microbial genomes shed light on interconnected biogeochemical processes in an aquifer system.</title>
        <authorList>
            <person name="Anantharaman K."/>
            <person name="Brown C.T."/>
            <person name="Hug L.A."/>
            <person name="Sharon I."/>
            <person name="Castelle C.J."/>
            <person name="Probst A.J."/>
            <person name="Thomas B.C."/>
            <person name="Singh A."/>
            <person name="Wilkins M.J."/>
            <person name="Karaoz U."/>
            <person name="Brodie E.L."/>
            <person name="Williams K.H."/>
            <person name="Hubbard S.S."/>
            <person name="Banfield J.F."/>
        </authorList>
    </citation>
    <scope>NUCLEOTIDE SEQUENCE [LARGE SCALE GENOMIC DNA]</scope>
</reference>
<dbReference type="InterPro" id="IPR001173">
    <property type="entry name" value="Glyco_trans_2-like"/>
</dbReference>
<proteinExistence type="predicted"/>
<name>A0A1G2HU46_9BACT</name>
<dbReference type="Proteomes" id="UP000178774">
    <property type="component" value="Unassembled WGS sequence"/>
</dbReference>
<protein>
    <recommendedName>
        <fullName evidence="1">Glycosyltransferase 2-like domain-containing protein</fullName>
    </recommendedName>
</protein>
<dbReference type="PANTHER" id="PTHR43685:SF2">
    <property type="entry name" value="GLYCOSYLTRANSFERASE 2-LIKE DOMAIN-CONTAINING PROTEIN"/>
    <property type="match status" value="1"/>
</dbReference>
<comment type="caution">
    <text evidence="2">The sequence shown here is derived from an EMBL/GenBank/DDBJ whole genome shotgun (WGS) entry which is preliminary data.</text>
</comment>
<feature type="domain" description="Glycosyltransferase 2-like" evidence="1">
    <location>
        <begin position="8"/>
        <end position="161"/>
    </location>
</feature>
<evidence type="ECO:0000313" key="2">
    <source>
        <dbReference type="EMBL" id="OGZ65398.1"/>
    </source>
</evidence>
<dbReference type="AlphaFoldDB" id="A0A1G2HU46"/>
<evidence type="ECO:0000259" key="1">
    <source>
        <dbReference type="Pfam" id="PF00535"/>
    </source>
</evidence>
<accession>A0A1G2HU46</accession>